<organism evidence="2 3">
    <name type="scientific">Methylophilus medardicus</name>
    <dbReference type="NCBI Taxonomy" id="2588534"/>
    <lineage>
        <taxon>Bacteria</taxon>
        <taxon>Pseudomonadati</taxon>
        <taxon>Pseudomonadota</taxon>
        <taxon>Betaproteobacteria</taxon>
        <taxon>Nitrosomonadales</taxon>
        <taxon>Methylophilaceae</taxon>
        <taxon>Methylophilus</taxon>
    </lineage>
</organism>
<keyword evidence="3" id="KW-1185">Reference proteome</keyword>
<feature type="chain" id="PRO_5023073137" description="Spore coat protein U domain-containing protein" evidence="1">
    <location>
        <begin position="26"/>
        <end position="120"/>
    </location>
</feature>
<evidence type="ECO:0000313" key="2">
    <source>
        <dbReference type="EMBL" id="QDC43735.1"/>
    </source>
</evidence>
<feature type="signal peptide" evidence="1">
    <location>
        <begin position="1"/>
        <end position="25"/>
    </location>
</feature>
<dbReference type="RefSeq" id="WP_140003084.1">
    <property type="nucleotide sequence ID" value="NZ_CP040946.1"/>
</dbReference>
<accession>A0A5B8CR40</accession>
<sequence>MKLTNTSFIIGLTMIGLLTMNTSQAALSITNISVTAPTTTSSGMIHVTGYCNVGNGPTSLEIKLQGSGPSWSSLGSGNGNCNNAGQKTKSVPYTNGPGNYKIRVLQGGSSYVWPAIVVLP</sequence>
<gene>
    <name evidence="2" type="ORF">FIU01_03840</name>
</gene>
<name>A0A5B8CR40_9PROT</name>
<evidence type="ECO:0000313" key="3">
    <source>
        <dbReference type="Proteomes" id="UP000311008"/>
    </source>
</evidence>
<evidence type="ECO:0008006" key="4">
    <source>
        <dbReference type="Google" id="ProtNLM"/>
    </source>
</evidence>
<keyword evidence="1" id="KW-0732">Signal</keyword>
<evidence type="ECO:0000256" key="1">
    <source>
        <dbReference type="SAM" id="SignalP"/>
    </source>
</evidence>
<reference evidence="3" key="1">
    <citation type="journal article" date="2019" name="ISME J.">
        <title>Evolution in action: habitat transition from sediment to the pelagial leads to genome streamlining in Methylophilaceae.</title>
        <authorList>
            <person name="Salcher M."/>
            <person name="Schaefle D."/>
            <person name="Kaspar M."/>
            <person name="Neuenschwander S.M."/>
            <person name="Ghai R."/>
        </authorList>
    </citation>
    <scope>NUCLEOTIDE SEQUENCE [LARGE SCALE GENOMIC DNA]</scope>
    <source>
        <strain evidence="3">MMS-M-51</strain>
    </source>
</reference>
<dbReference type="EMBL" id="CP040946">
    <property type="protein sequence ID" value="QDC43735.1"/>
    <property type="molecule type" value="Genomic_DNA"/>
</dbReference>
<protein>
    <recommendedName>
        <fullName evidence="4">Spore coat protein U domain-containing protein</fullName>
    </recommendedName>
</protein>
<proteinExistence type="predicted"/>
<dbReference type="KEGG" id="mmec:FIU01_03840"/>
<dbReference type="AlphaFoldDB" id="A0A5B8CR40"/>
<dbReference type="Proteomes" id="UP000311008">
    <property type="component" value="Chromosome"/>
</dbReference>